<evidence type="ECO:0000313" key="3">
    <source>
        <dbReference type="Proteomes" id="UP001183246"/>
    </source>
</evidence>
<organism evidence="2 3">
    <name type="scientific">Streptomyces litchfieldiae</name>
    <dbReference type="NCBI Taxonomy" id="3075543"/>
    <lineage>
        <taxon>Bacteria</taxon>
        <taxon>Bacillati</taxon>
        <taxon>Actinomycetota</taxon>
        <taxon>Actinomycetes</taxon>
        <taxon>Kitasatosporales</taxon>
        <taxon>Streptomycetaceae</taxon>
        <taxon>Streptomyces</taxon>
    </lineage>
</organism>
<feature type="signal peptide" evidence="1">
    <location>
        <begin position="1"/>
        <end position="22"/>
    </location>
</feature>
<accession>A0ABU2N000</accession>
<keyword evidence="2" id="KW-0067">ATP-binding</keyword>
<dbReference type="GO" id="GO:0005524">
    <property type="term" value="F:ATP binding"/>
    <property type="evidence" value="ECO:0007669"/>
    <property type="project" value="UniProtKB-KW"/>
</dbReference>
<name>A0ABU2N000_9ACTN</name>
<feature type="chain" id="PRO_5047140111" evidence="1">
    <location>
        <begin position="23"/>
        <end position="129"/>
    </location>
</feature>
<protein>
    <submittedName>
        <fullName evidence="2">ATP-binding protein</fullName>
    </submittedName>
</protein>
<dbReference type="Proteomes" id="UP001183246">
    <property type="component" value="Unassembled WGS sequence"/>
</dbReference>
<sequence length="129" mass="12562">MKKATVKSLGVAALGVALSAVAAGTASAAVTDDVQATTGDVVRTLPALDPATEQLPGGTGDVVQSGTDMLTDDEDEVTSATQTLAHTTKASPIGGLTDPATKLLGGLPVNPTSALGLPTDGLLKGVNLG</sequence>
<dbReference type="EMBL" id="JAVREL010000029">
    <property type="protein sequence ID" value="MDT0347216.1"/>
    <property type="molecule type" value="Genomic_DNA"/>
</dbReference>
<evidence type="ECO:0000256" key="1">
    <source>
        <dbReference type="SAM" id="SignalP"/>
    </source>
</evidence>
<gene>
    <name evidence="2" type="ORF">RM590_32250</name>
</gene>
<keyword evidence="3" id="KW-1185">Reference proteome</keyword>
<keyword evidence="1" id="KW-0732">Signal</keyword>
<comment type="caution">
    <text evidence="2">The sequence shown here is derived from an EMBL/GenBank/DDBJ whole genome shotgun (WGS) entry which is preliminary data.</text>
</comment>
<dbReference type="RefSeq" id="WP_311708342.1">
    <property type="nucleotide sequence ID" value="NZ_JAVREL010000029.1"/>
</dbReference>
<proteinExistence type="predicted"/>
<evidence type="ECO:0000313" key="2">
    <source>
        <dbReference type="EMBL" id="MDT0347216.1"/>
    </source>
</evidence>
<reference evidence="3" key="1">
    <citation type="submission" date="2023-07" db="EMBL/GenBank/DDBJ databases">
        <title>30 novel species of actinomycetes from the DSMZ collection.</title>
        <authorList>
            <person name="Nouioui I."/>
        </authorList>
    </citation>
    <scope>NUCLEOTIDE SEQUENCE [LARGE SCALE GENOMIC DNA]</scope>
    <source>
        <strain evidence="3">DSM 44938</strain>
    </source>
</reference>
<keyword evidence="2" id="KW-0547">Nucleotide-binding</keyword>